<dbReference type="AlphaFoldDB" id="A0A3N6NWF8"/>
<dbReference type="RefSeq" id="WP_124143930.1">
    <property type="nucleotide sequence ID" value="NZ_CAWOKI010000375.1"/>
</dbReference>
<dbReference type="PANTHER" id="PTHR43032:SF3">
    <property type="entry name" value="PROTEIN-METHIONINE-SULFOXIDE REDUCTASE CATALYTIC SUBUNIT MSRP"/>
    <property type="match status" value="1"/>
</dbReference>
<dbReference type="Pfam" id="PF00174">
    <property type="entry name" value="Oxidored_molyb"/>
    <property type="match status" value="1"/>
</dbReference>
<name>A0A3N6NWF8_9CYAN</name>
<feature type="domain" description="Oxidoreductase molybdopterin-binding" evidence="1">
    <location>
        <begin position="113"/>
        <end position="269"/>
    </location>
</feature>
<dbReference type="Proteomes" id="UP000269154">
    <property type="component" value="Unassembled WGS sequence"/>
</dbReference>
<gene>
    <name evidence="2" type="primary">msrP</name>
    <name evidence="2" type="ORF">D5R40_26715</name>
</gene>
<comment type="caution">
    <text evidence="2">The sequence shown here is derived from an EMBL/GenBank/DDBJ whole genome shotgun (WGS) entry which is preliminary data.</text>
</comment>
<organism evidence="2 3">
    <name type="scientific">Okeania hirsuta</name>
    <dbReference type="NCBI Taxonomy" id="1458930"/>
    <lineage>
        <taxon>Bacteria</taxon>
        <taxon>Bacillati</taxon>
        <taxon>Cyanobacteriota</taxon>
        <taxon>Cyanophyceae</taxon>
        <taxon>Oscillatoriophycideae</taxon>
        <taxon>Oscillatoriales</taxon>
        <taxon>Microcoleaceae</taxon>
        <taxon>Okeania</taxon>
    </lineage>
</organism>
<dbReference type="Gene3D" id="3.90.420.10">
    <property type="entry name" value="Oxidoreductase, molybdopterin-binding domain"/>
    <property type="match status" value="1"/>
</dbReference>
<dbReference type="InterPro" id="IPR036374">
    <property type="entry name" value="OxRdtase_Mopterin-bd_sf"/>
</dbReference>
<accession>A0A3N6NWF8</accession>
<evidence type="ECO:0000259" key="1">
    <source>
        <dbReference type="Pfam" id="PF00174"/>
    </source>
</evidence>
<sequence>MPLIRIKKSWEIPETKITPETTYLNRRRFMKSLIGVGLSATALSTLTSCGRNSKTSLTSEAVTLPMTGKFTINPNFSEVDRPITDEALATKYNNFYEFGGNKSIWQAAQALPTENWKVEVKGLVKNPRIYDIDELQKKFPLEERIYRFRCVEAWAMVIPWLGFPMKLLMADVEPTSKAKYVRFTSFYDAEITKGPGFWANGYPWPYTEGLRIDEMANELAFFAVGMYGKSLPKQNGAPLRQVIPWKYGFKGAKSIVKIEFIESRPATFWNTLVPNEYAFEANVNPNVPHPRWSQATEKVLSEGASWSWEKIPTLPYNGYGEYVASLYS</sequence>
<evidence type="ECO:0000313" key="3">
    <source>
        <dbReference type="Proteomes" id="UP000269154"/>
    </source>
</evidence>
<dbReference type="InterPro" id="IPR000572">
    <property type="entry name" value="OxRdtase_Mopterin-bd_dom"/>
</dbReference>
<reference evidence="2 3" key="1">
    <citation type="journal article" date="2018" name="ACS Chem. Biol.">
        <title>Ketoreductase domain dysfunction expands chemodiversity: malyngamide biosynthesis in the cyanobacterium Okeania hirsuta.</title>
        <authorList>
            <person name="Moss N.A."/>
            <person name="Leao T."/>
            <person name="Rankin M."/>
            <person name="McCullough T.M."/>
            <person name="Qu P."/>
            <person name="Korobeynikov A."/>
            <person name="Smith J.L."/>
            <person name="Gerwick L."/>
            <person name="Gerwick W.H."/>
        </authorList>
    </citation>
    <scope>NUCLEOTIDE SEQUENCE [LARGE SCALE GENOMIC DNA]</scope>
    <source>
        <strain evidence="2 3">PAB10Feb10-1</strain>
    </source>
</reference>
<protein>
    <submittedName>
        <fullName evidence="2">Protein-methionine-sulfoxide reductase catalytic subunit MsrP</fullName>
    </submittedName>
</protein>
<keyword evidence="3" id="KW-1185">Reference proteome</keyword>
<evidence type="ECO:0000313" key="2">
    <source>
        <dbReference type="EMBL" id="RQH27684.1"/>
    </source>
</evidence>
<dbReference type="EMBL" id="RCBY01000234">
    <property type="protein sequence ID" value="RQH27684.1"/>
    <property type="molecule type" value="Genomic_DNA"/>
</dbReference>
<dbReference type="NCBIfam" id="NF003767">
    <property type="entry name" value="PRK05363.1"/>
    <property type="match status" value="1"/>
</dbReference>
<dbReference type="PANTHER" id="PTHR43032">
    <property type="entry name" value="PROTEIN-METHIONINE-SULFOXIDE REDUCTASE"/>
    <property type="match status" value="1"/>
</dbReference>
<proteinExistence type="predicted"/>
<dbReference type="SUPFAM" id="SSF56524">
    <property type="entry name" value="Oxidoreductase molybdopterin-binding domain"/>
    <property type="match status" value="1"/>
</dbReference>
<dbReference type="OrthoDB" id="9778777at2"/>